<feature type="transmembrane region" description="Helical" evidence="1">
    <location>
        <begin position="117"/>
        <end position="142"/>
    </location>
</feature>
<feature type="transmembrane region" description="Helical" evidence="1">
    <location>
        <begin position="74"/>
        <end position="96"/>
    </location>
</feature>
<keyword evidence="1" id="KW-0812">Transmembrane</keyword>
<feature type="transmembrane region" description="Helical" evidence="1">
    <location>
        <begin position="48"/>
        <end position="68"/>
    </location>
</feature>
<comment type="caution">
    <text evidence="2">The sequence shown here is derived from an EMBL/GenBank/DDBJ whole genome shotgun (WGS) entry which is preliminary data.</text>
</comment>
<organism evidence="2 3">
    <name type="scientific">Chitinophaga lutea</name>
    <dbReference type="NCBI Taxonomy" id="2488634"/>
    <lineage>
        <taxon>Bacteria</taxon>
        <taxon>Pseudomonadati</taxon>
        <taxon>Bacteroidota</taxon>
        <taxon>Chitinophagia</taxon>
        <taxon>Chitinophagales</taxon>
        <taxon>Chitinophagaceae</taxon>
        <taxon>Chitinophaga</taxon>
    </lineage>
</organism>
<sequence>MENNEIISLWKAYGKRLDESLRLSRQNTQHITQIKVQSFLSAMRPLKVFAVLAGIIWVILVDSLIIRLAPVANLFFLVSAAIQVILTKLAIGIYLYQLILIHQTDISEPVVATQRKLAALKASTLWGARLLFLQLPVWTTFYWNETMLANGHPILLTIQAAVSLSMTMLAIWLFFNIRYRNRDKKWFRLIFAGKEWTPVLEAIGILNEVQAFQREDN</sequence>
<keyword evidence="3" id="KW-1185">Reference proteome</keyword>
<evidence type="ECO:0000313" key="3">
    <source>
        <dbReference type="Proteomes" id="UP000278351"/>
    </source>
</evidence>
<evidence type="ECO:0000313" key="2">
    <source>
        <dbReference type="EMBL" id="RPE08274.1"/>
    </source>
</evidence>
<evidence type="ECO:0000256" key="1">
    <source>
        <dbReference type="SAM" id="Phobius"/>
    </source>
</evidence>
<dbReference type="OrthoDB" id="5706484at2"/>
<dbReference type="RefSeq" id="WP_123847274.1">
    <property type="nucleotide sequence ID" value="NZ_RPDH01000002.1"/>
</dbReference>
<gene>
    <name evidence="2" type="ORF">EGT74_14530</name>
</gene>
<keyword evidence="1" id="KW-1133">Transmembrane helix</keyword>
<keyword evidence="1" id="KW-0472">Membrane</keyword>
<feature type="transmembrane region" description="Helical" evidence="1">
    <location>
        <begin position="154"/>
        <end position="175"/>
    </location>
</feature>
<name>A0A3N4Q978_9BACT</name>
<accession>A0A3N4Q978</accession>
<reference evidence="2 3" key="1">
    <citation type="submission" date="2018-11" db="EMBL/GenBank/DDBJ databases">
        <title>Chitinophaga lutea sp.nov., isolate from arsenic contaminated soil.</title>
        <authorList>
            <person name="Zong Y."/>
        </authorList>
    </citation>
    <scope>NUCLEOTIDE SEQUENCE [LARGE SCALE GENOMIC DNA]</scope>
    <source>
        <strain evidence="2 3">ZY74</strain>
    </source>
</reference>
<proteinExistence type="predicted"/>
<dbReference type="Proteomes" id="UP000278351">
    <property type="component" value="Unassembled WGS sequence"/>
</dbReference>
<protein>
    <submittedName>
        <fullName evidence="2">Uncharacterized protein</fullName>
    </submittedName>
</protein>
<dbReference type="AlphaFoldDB" id="A0A3N4Q978"/>
<dbReference type="EMBL" id="RPDH01000002">
    <property type="protein sequence ID" value="RPE08274.1"/>
    <property type="molecule type" value="Genomic_DNA"/>
</dbReference>